<dbReference type="SUPFAM" id="SSF56784">
    <property type="entry name" value="HAD-like"/>
    <property type="match status" value="1"/>
</dbReference>
<evidence type="ECO:0000256" key="3">
    <source>
        <dbReference type="ARBA" id="ARBA00022692"/>
    </source>
</evidence>
<dbReference type="Gene3D" id="3.40.1110.10">
    <property type="entry name" value="Calcium-transporting ATPase, cytoplasmic domain N"/>
    <property type="match status" value="1"/>
</dbReference>
<dbReference type="PANTHER" id="PTHR43294:SF21">
    <property type="entry name" value="CATION TRANSPORTING ATPASE"/>
    <property type="match status" value="1"/>
</dbReference>
<dbReference type="FunFam" id="2.70.150.10:FF:000003">
    <property type="entry name" value="Sodium/potassium-transporting ATPase subunit alpha"/>
    <property type="match status" value="1"/>
</dbReference>
<dbReference type="SUPFAM" id="SSF81665">
    <property type="entry name" value="Calcium ATPase, transmembrane domain M"/>
    <property type="match status" value="1"/>
</dbReference>
<evidence type="ECO:0000259" key="10">
    <source>
        <dbReference type="Pfam" id="PF00122"/>
    </source>
</evidence>
<gene>
    <name evidence="11" type="ORF">CCAE0312_LOCUS8748</name>
</gene>
<evidence type="ECO:0000256" key="7">
    <source>
        <dbReference type="ARBA" id="ARBA00022989"/>
    </source>
</evidence>
<dbReference type="InterPro" id="IPR059000">
    <property type="entry name" value="ATPase_P-type_domA"/>
</dbReference>
<dbReference type="InterPro" id="IPR036412">
    <property type="entry name" value="HAD-like_sf"/>
</dbReference>
<dbReference type="Pfam" id="PF13246">
    <property type="entry name" value="Cation_ATPase"/>
    <property type="match status" value="1"/>
</dbReference>
<dbReference type="GO" id="GO:0006883">
    <property type="term" value="P:intracellular sodium ion homeostasis"/>
    <property type="evidence" value="ECO:0007669"/>
    <property type="project" value="TreeGrafter"/>
</dbReference>
<dbReference type="GO" id="GO:0005886">
    <property type="term" value="C:plasma membrane"/>
    <property type="evidence" value="ECO:0007669"/>
    <property type="project" value="UniProtKB-SubCell"/>
</dbReference>
<name>A0A7S1TJH2_9RHOD</name>
<protein>
    <recommendedName>
        <fullName evidence="10">P-type ATPase A domain-containing protein</fullName>
    </recommendedName>
</protein>
<dbReference type="FunFam" id="3.40.50.1000:FF:000083">
    <property type="entry name" value="Sodium/potassium-transporting ATPase subunit alpha"/>
    <property type="match status" value="1"/>
</dbReference>
<feature type="transmembrane region" description="Helical" evidence="9">
    <location>
        <begin position="131"/>
        <end position="154"/>
    </location>
</feature>
<dbReference type="PANTHER" id="PTHR43294">
    <property type="entry name" value="SODIUM/POTASSIUM-TRANSPORTING ATPASE SUBUNIT ALPHA"/>
    <property type="match status" value="1"/>
</dbReference>
<dbReference type="InterPro" id="IPR050510">
    <property type="entry name" value="Cation_transp_ATPase_P-type"/>
</dbReference>
<dbReference type="InterPro" id="IPR018303">
    <property type="entry name" value="ATPase_P-typ_P_site"/>
</dbReference>
<dbReference type="SFLD" id="SFLDG00002">
    <property type="entry name" value="C1.7:_P-type_atpase_like"/>
    <property type="match status" value="1"/>
</dbReference>
<dbReference type="GO" id="GO:0036376">
    <property type="term" value="P:sodium ion export across plasma membrane"/>
    <property type="evidence" value="ECO:0007669"/>
    <property type="project" value="TreeGrafter"/>
</dbReference>
<evidence type="ECO:0000256" key="6">
    <source>
        <dbReference type="ARBA" id="ARBA00022967"/>
    </source>
</evidence>
<keyword evidence="2" id="KW-1003">Cell membrane</keyword>
<evidence type="ECO:0000256" key="4">
    <source>
        <dbReference type="ARBA" id="ARBA00022741"/>
    </source>
</evidence>
<comment type="subcellular location">
    <subcellularLocation>
        <location evidence="1">Cell membrane</location>
        <topology evidence="1">Multi-pass membrane protein</topology>
    </subcellularLocation>
</comment>
<keyword evidence="8 9" id="KW-0472">Membrane</keyword>
<dbReference type="GO" id="GO:1990573">
    <property type="term" value="P:potassium ion import across plasma membrane"/>
    <property type="evidence" value="ECO:0007669"/>
    <property type="project" value="TreeGrafter"/>
</dbReference>
<dbReference type="PRINTS" id="PR00121">
    <property type="entry name" value="NAKATPASE"/>
</dbReference>
<evidence type="ECO:0000256" key="1">
    <source>
        <dbReference type="ARBA" id="ARBA00004651"/>
    </source>
</evidence>
<keyword evidence="7 9" id="KW-1133">Transmembrane helix</keyword>
<keyword evidence="3 9" id="KW-0812">Transmembrane</keyword>
<dbReference type="Gene3D" id="1.20.1110.10">
    <property type="entry name" value="Calcium-transporting ATPase, transmembrane domain"/>
    <property type="match status" value="1"/>
</dbReference>
<dbReference type="GO" id="GO:0005391">
    <property type="term" value="F:P-type sodium:potassium-exchanging transporter activity"/>
    <property type="evidence" value="ECO:0007669"/>
    <property type="project" value="TreeGrafter"/>
</dbReference>
<organism evidence="11">
    <name type="scientific">Compsopogon caeruleus</name>
    <dbReference type="NCBI Taxonomy" id="31354"/>
    <lineage>
        <taxon>Eukaryota</taxon>
        <taxon>Rhodophyta</taxon>
        <taxon>Compsopogonophyceae</taxon>
        <taxon>Compsopogonales</taxon>
        <taxon>Compsopogonaceae</taxon>
        <taxon>Compsopogon</taxon>
    </lineage>
</organism>
<dbReference type="GO" id="GO:0030007">
    <property type="term" value="P:intracellular potassium ion homeostasis"/>
    <property type="evidence" value="ECO:0007669"/>
    <property type="project" value="TreeGrafter"/>
</dbReference>
<dbReference type="PRINTS" id="PR00119">
    <property type="entry name" value="CATATPASE"/>
</dbReference>
<reference evidence="11" key="1">
    <citation type="submission" date="2021-01" db="EMBL/GenBank/DDBJ databases">
        <authorList>
            <person name="Corre E."/>
            <person name="Pelletier E."/>
            <person name="Niang G."/>
            <person name="Scheremetjew M."/>
            <person name="Finn R."/>
            <person name="Kale V."/>
            <person name="Holt S."/>
            <person name="Cochrane G."/>
            <person name="Meng A."/>
            <person name="Brown T."/>
            <person name="Cohen L."/>
        </authorList>
    </citation>
    <scope>NUCLEOTIDE SEQUENCE</scope>
    <source>
        <strain evidence="11">SAG 36.94</strain>
    </source>
</reference>
<dbReference type="SFLD" id="SFLDF00027">
    <property type="entry name" value="p-type_atpase"/>
    <property type="match status" value="1"/>
</dbReference>
<keyword evidence="4" id="KW-0547">Nucleotide-binding</keyword>
<keyword evidence="6" id="KW-1278">Translocase</keyword>
<dbReference type="Pfam" id="PF00122">
    <property type="entry name" value="E1-E2_ATPase"/>
    <property type="match status" value="1"/>
</dbReference>
<dbReference type="SFLD" id="SFLDS00003">
    <property type="entry name" value="Haloacid_Dehalogenase"/>
    <property type="match status" value="1"/>
</dbReference>
<keyword evidence="5" id="KW-0067">ATP-binding</keyword>
<proteinExistence type="predicted"/>
<accession>A0A7S1TJH2</accession>
<dbReference type="GO" id="GO:1902600">
    <property type="term" value="P:proton transmembrane transport"/>
    <property type="evidence" value="ECO:0007669"/>
    <property type="project" value="TreeGrafter"/>
</dbReference>
<dbReference type="InterPro" id="IPR001757">
    <property type="entry name" value="P_typ_ATPase"/>
</dbReference>
<dbReference type="GO" id="GO:0016887">
    <property type="term" value="F:ATP hydrolysis activity"/>
    <property type="evidence" value="ECO:0007669"/>
    <property type="project" value="InterPro"/>
</dbReference>
<dbReference type="InterPro" id="IPR023299">
    <property type="entry name" value="ATPase_P-typ_cyto_dom_N"/>
</dbReference>
<dbReference type="InterPro" id="IPR044492">
    <property type="entry name" value="P_typ_ATPase_HD_dom"/>
</dbReference>
<evidence type="ECO:0000256" key="8">
    <source>
        <dbReference type="ARBA" id="ARBA00023136"/>
    </source>
</evidence>
<evidence type="ECO:0000313" key="11">
    <source>
        <dbReference type="EMBL" id="CAD9236651.1"/>
    </source>
</evidence>
<dbReference type="AlphaFoldDB" id="A0A7S1TJH2"/>
<dbReference type="InterPro" id="IPR023298">
    <property type="entry name" value="ATPase_P-typ_TM_dom_sf"/>
</dbReference>
<dbReference type="EMBL" id="HBGH01015742">
    <property type="protein sequence ID" value="CAD9236651.1"/>
    <property type="molecule type" value="Transcribed_RNA"/>
</dbReference>
<feature type="domain" description="P-type ATPase A" evidence="10">
    <location>
        <begin position="9"/>
        <end position="116"/>
    </location>
</feature>
<evidence type="ECO:0000256" key="2">
    <source>
        <dbReference type="ARBA" id="ARBA00022475"/>
    </source>
</evidence>
<dbReference type="InterPro" id="IPR023214">
    <property type="entry name" value="HAD_sf"/>
</dbReference>
<dbReference type="GO" id="GO:0005524">
    <property type="term" value="F:ATP binding"/>
    <property type="evidence" value="ECO:0007669"/>
    <property type="project" value="UniProtKB-KW"/>
</dbReference>
<dbReference type="PROSITE" id="PS00154">
    <property type="entry name" value="ATPASE_E1_E2"/>
    <property type="match status" value="1"/>
</dbReference>
<evidence type="ECO:0000256" key="5">
    <source>
        <dbReference type="ARBA" id="ARBA00022840"/>
    </source>
</evidence>
<dbReference type="Gene3D" id="3.40.50.1000">
    <property type="entry name" value="HAD superfamily/HAD-like"/>
    <property type="match status" value="1"/>
</dbReference>
<dbReference type="InterPro" id="IPR008250">
    <property type="entry name" value="ATPase_P-typ_transduc_dom_A_sf"/>
</dbReference>
<sequence length="641" mass="69656">MEKFKNFLPPVTLARRDGKFIEVAAESLVVGDVVEVKAGEKIPADLRVVEASKLKVDNSSLTGESEPVSLAPEYTDDNPLETKNLAFFGTLAVEGTGTGVVINTGDRTMFGRIAALAGAAKQEVTTLQREVHHFVVIISAIALVMGLLFLILGLVRSFPILSNVMSCIGIIVANIPEGLLATVTVSLTLAAKRMARRKFLVKKLECIETLGSTTTICSDKTGTLTQNRMTVVHLLYDNEIYNTKTTTTEATFDLSHPAMKALFFLACNCAKATFDAKDMEEFPEKSIEERKINGDASEAGILRFASQIEDVMEIRRLNRNVGGIPFNSTNKFMVTIHEDPSGAGIKRLLMKGAPERILSRCSQYMTGQGVKPLDQEALDVINVKLLSLLNGGERVLGFAQTLLPNPPFDSSFVFDSENPNFPMESLTFVGSMALLDPPKGAVSEAVLTYQTAGIQVIMVTGDHPATAKAIAKQVHIIRDPTVEDVAKQRGIHVDAVDRSGVRAIVVPGSEIINFDQEDWDRVLRQDQIVFARTSPQQKIIIVESCQRLDKIVAVTGDGVNDSPALKKANIGVSMGISGSDVSKEAADMVLLDDNFASIVHAIGEGRIIFDNLKKSIAYTLVKNDAQAFPFLVSSLFLFHFP</sequence>
<dbReference type="Gene3D" id="2.70.150.10">
    <property type="entry name" value="Calcium-transporting ATPase, cytoplasmic transduction domain A"/>
    <property type="match status" value="1"/>
</dbReference>
<feature type="transmembrane region" description="Helical" evidence="9">
    <location>
        <begin position="160"/>
        <end position="190"/>
    </location>
</feature>
<evidence type="ECO:0000256" key="9">
    <source>
        <dbReference type="SAM" id="Phobius"/>
    </source>
</evidence>
<dbReference type="SUPFAM" id="SSF81660">
    <property type="entry name" value="Metal cation-transporting ATPase, ATP-binding domain N"/>
    <property type="match status" value="1"/>
</dbReference>
<dbReference type="SUPFAM" id="SSF81653">
    <property type="entry name" value="Calcium ATPase, transduction domain A"/>
    <property type="match status" value="1"/>
</dbReference>
<dbReference type="NCBIfam" id="TIGR01494">
    <property type="entry name" value="ATPase_P-type"/>
    <property type="match status" value="2"/>
</dbReference>